<dbReference type="SMART" id="SM00430">
    <property type="entry name" value="HOLI"/>
    <property type="match status" value="1"/>
</dbReference>
<dbReference type="PROSITE" id="PS51030">
    <property type="entry name" value="NUCLEAR_REC_DBD_2"/>
    <property type="match status" value="1"/>
</dbReference>
<evidence type="ECO:0000256" key="2">
    <source>
        <dbReference type="ARBA" id="ARBA00022723"/>
    </source>
</evidence>
<keyword evidence="7" id="KW-0804">Transcription</keyword>
<evidence type="ECO:0000259" key="10">
    <source>
        <dbReference type="PROSITE" id="PS51030"/>
    </source>
</evidence>
<keyword evidence="6" id="KW-0238">DNA-binding</keyword>
<dbReference type="InterPro" id="IPR001723">
    <property type="entry name" value="Nuclear_hrmn_rcpt"/>
</dbReference>
<keyword evidence="9" id="KW-0539">Nucleus</keyword>
<evidence type="ECO:0000256" key="1">
    <source>
        <dbReference type="ARBA" id="ARBA00005993"/>
    </source>
</evidence>
<keyword evidence="2" id="KW-0479">Metal-binding</keyword>
<dbReference type="PRINTS" id="PR00047">
    <property type="entry name" value="STROIDFINGER"/>
</dbReference>
<evidence type="ECO:0000256" key="9">
    <source>
        <dbReference type="ARBA" id="ARBA00023242"/>
    </source>
</evidence>
<evidence type="ECO:0000313" key="12">
    <source>
        <dbReference type="Proteomes" id="UP000887563"/>
    </source>
</evidence>
<keyword evidence="8" id="KW-0675">Receptor</keyword>
<dbReference type="InterPro" id="IPR000536">
    <property type="entry name" value="Nucl_hrmn_rcpt_lig-bd"/>
</dbReference>
<comment type="similarity">
    <text evidence="1">Belongs to the nuclear hormone receptor family.</text>
</comment>
<dbReference type="SMART" id="SM00399">
    <property type="entry name" value="ZnF_C4"/>
    <property type="match status" value="1"/>
</dbReference>
<dbReference type="InterPro" id="IPR001628">
    <property type="entry name" value="Znf_hrmn_rcpt"/>
</dbReference>
<dbReference type="Pfam" id="PF00105">
    <property type="entry name" value="zf-C4"/>
    <property type="match status" value="1"/>
</dbReference>
<keyword evidence="3" id="KW-0863">Zinc-finger</keyword>
<accession>A0A914MWR0</accession>
<dbReference type="InterPro" id="IPR013088">
    <property type="entry name" value="Znf_NHR/GATA"/>
</dbReference>
<dbReference type="Pfam" id="PF00104">
    <property type="entry name" value="Hormone_recep"/>
    <property type="match status" value="1"/>
</dbReference>
<dbReference type="SUPFAM" id="SSF48508">
    <property type="entry name" value="Nuclear receptor ligand-binding domain"/>
    <property type="match status" value="1"/>
</dbReference>
<evidence type="ECO:0000256" key="4">
    <source>
        <dbReference type="ARBA" id="ARBA00022833"/>
    </source>
</evidence>
<evidence type="ECO:0000256" key="3">
    <source>
        <dbReference type="ARBA" id="ARBA00022771"/>
    </source>
</evidence>
<reference evidence="13" key="1">
    <citation type="submission" date="2022-11" db="UniProtKB">
        <authorList>
            <consortium name="WormBaseParasite"/>
        </authorList>
    </citation>
    <scope>IDENTIFICATION</scope>
</reference>
<dbReference type="GO" id="GO:0003700">
    <property type="term" value="F:DNA-binding transcription factor activity"/>
    <property type="evidence" value="ECO:0007669"/>
    <property type="project" value="InterPro"/>
</dbReference>
<dbReference type="SUPFAM" id="SSF57716">
    <property type="entry name" value="Glucocorticoid receptor-like (DNA-binding domain)"/>
    <property type="match status" value="1"/>
</dbReference>
<evidence type="ECO:0000256" key="5">
    <source>
        <dbReference type="ARBA" id="ARBA00023015"/>
    </source>
</evidence>
<organism evidence="12 13">
    <name type="scientific">Meloidogyne incognita</name>
    <name type="common">Southern root-knot nematode worm</name>
    <name type="synonym">Oxyuris incognita</name>
    <dbReference type="NCBI Taxonomy" id="6306"/>
    <lineage>
        <taxon>Eukaryota</taxon>
        <taxon>Metazoa</taxon>
        <taxon>Ecdysozoa</taxon>
        <taxon>Nematoda</taxon>
        <taxon>Chromadorea</taxon>
        <taxon>Rhabditida</taxon>
        <taxon>Tylenchina</taxon>
        <taxon>Tylenchomorpha</taxon>
        <taxon>Tylenchoidea</taxon>
        <taxon>Meloidogynidae</taxon>
        <taxon>Meloidogyninae</taxon>
        <taxon>Meloidogyne</taxon>
        <taxon>Meloidogyne incognita group</taxon>
    </lineage>
</organism>
<dbReference type="PANTHER" id="PTHR24083">
    <property type="entry name" value="NUCLEAR HORMONE RECEPTOR"/>
    <property type="match status" value="1"/>
</dbReference>
<dbReference type="WBParaSite" id="Minc3s02962g32232">
    <property type="protein sequence ID" value="Minc3s02962g32232"/>
    <property type="gene ID" value="Minc3s02962g32232"/>
</dbReference>
<evidence type="ECO:0000259" key="11">
    <source>
        <dbReference type="PROSITE" id="PS51843"/>
    </source>
</evidence>
<sequence>MFSNSSNDYYIKNDSNPINFVKLNEEETNNNSFQSKNKCSPFPTKCCVCGYICSGYVYYNVVCCDGCKHFFRRCCNAKELYKCKNGGNCNVMNGIKCKSCRFDKCVLVGMVIQTTRGFYAKSLTEINELLEHKRTELKDRGKYFENETDIKPVSLFINKDNLIIDFLISVERNAQRVRNSITRAPVWHHNNPYNSIETLINQKQNLIANSNEYLHQHQPILSLKTIEFINKNGFFKTRPLALILDFLLIMDIGKTMPFFNDLDLSDKICLITQITLPLSILLSAYYSYTKKYNTVILPSGLSMAFGFNGEYYKGDETIAKLSKKVFTDSMEPFNRVQLTEEEYVLLRAIIFCHSFTDGLSKQGKELLLNESEKYSKILMKILQNRHGEIPGARRYAECVHLAEICLYYGYQNSLFLNYLANVYERDHFQNAMPEAFVNICLRNKIK</sequence>
<keyword evidence="5" id="KW-0805">Transcription regulation</keyword>
<dbReference type="PROSITE" id="PS51843">
    <property type="entry name" value="NR_LBD"/>
    <property type="match status" value="1"/>
</dbReference>
<dbReference type="GO" id="GO:0043565">
    <property type="term" value="F:sequence-specific DNA binding"/>
    <property type="evidence" value="ECO:0007669"/>
    <property type="project" value="InterPro"/>
</dbReference>
<name>A0A914MWR0_MELIC</name>
<dbReference type="InterPro" id="IPR050274">
    <property type="entry name" value="Nuclear_hormone_rcpt_NR2"/>
</dbReference>
<evidence type="ECO:0000256" key="6">
    <source>
        <dbReference type="ARBA" id="ARBA00023125"/>
    </source>
</evidence>
<dbReference type="GO" id="GO:0008270">
    <property type="term" value="F:zinc ion binding"/>
    <property type="evidence" value="ECO:0007669"/>
    <property type="project" value="UniProtKB-KW"/>
</dbReference>
<keyword evidence="12" id="KW-1185">Reference proteome</keyword>
<dbReference type="AlphaFoldDB" id="A0A914MWR0"/>
<dbReference type="InterPro" id="IPR035500">
    <property type="entry name" value="NHR-like_dom_sf"/>
</dbReference>
<feature type="domain" description="Nuclear receptor" evidence="10">
    <location>
        <begin position="43"/>
        <end position="117"/>
    </location>
</feature>
<dbReference type="PRINTS" id="PR00398">
    <property type="entry name" value="STRDHORMONER"/>
</dbReference>
<dbReference type="Gene3D" id="3.30.50.10">
    <property type="entry name" value="Erythroid Transcription Factor GATA-1, subunit A"/>
    <property type="match status" value="1"/>
</dbReference>
<protein>
    <submittedName>
        <fullName evidence="13">Nuclear receptor</fullName>
    </submittedName>
</protein>
<proteinExistence type="inferred from homology"/>
<keyword evidence="4" id="KW-0862">Zinc</keyword>
<feature type="domain" description="NR LBD" evidence="11">
    <location>
        <begin position="202"/>
        <end position="439"/>
    </location>
</feature>
<dbReference type="Gene3D" id="1.10.565.10">
    <property type="entry name" value="Retinoid X Receptor"/>
    <property type="match status" value="1"/>
</dbReference>
<evidence type="ECO:0000256" key="8">
    <source>
        <dbReference type="ARBA" id="ARBA00023170"/>
    </source>
</evidence>
<evidence type="ECO:0000256" key="7">
    <source>
        <dbReference type="ARBA" id="ARBA00023163"/>
    </source>
</evidence>
<evidence type="ECO:0000313" key="13">
    <source>
        <dbReference type="WBParaSite" id="Minc3s02962g32232"/>
    </source>
</evidence>
<dbReference type="Proteomes" id="UP000887563">
    <property type="component" value="Unplaced"/>
</dbReference>